<protein>
    <submittedName>
        <fullName evidence="1">Uncharacterized protein</fullName>
    </submittedName>
</protein>
<organism evidence="1 2">
    <name type="scientific">Coccidioides immitis H538.4</name>
    <dbReference type="NCBI Taxonomy" id="396776"/>
    <lineage>
        <taxon>Eukaryota</taxon>
        <taxon>Fungi</taxon>
        <taxon>Dikarya</taxon>
        <taxon>Ascomycota</taxon>
        <taxon>Pezizomycotina</taxon>
        <taxon>Eurotiomycetes</taxon>
        <taxon>Eurotiomycetidae</taxon>
        <taxon>Onygenales</taxon>
        <taxon>Onygenaceae</taxon>
        <taxon>Coccidioides</taxon>
    </lineage>
</organism>
<gene>
    <name evidence="1" type="ORF">CIHG_06430</name>
</gene>
<dbReference type="STRING" id="396776.A0A0J8RVE4"/>
<dbReference type="VEuPathDB" id="FungiDB:CIHG_06430"/>
<evidence type="ECO:0000313" key="1">
    <source>
        <dbReference type="EMBL" id="KMU88762.1"/>
    </source>
</evidence>
<evidence type="ECO:0000313" key="2">
    <source>
        <dbReference type="Proteomes" id="UP000054563"/>
    </source>
</evidence>
<dbReference type="Proteomes" id="UP000054563">
    <property type="component" value="Unassembled WGS sequence"/>
</dbReference>
<reference evidence="2" key="1">
    <citation type="journal article" date="2010" name="Genome Res.">
        <title>Population genomic sequencing of Coccidioides fungi reveals recent hybridization and transposon control.</title>
        <authorList>
            <person name="Neafsey D.E."/>
            <person name="Barker B.M."/>
            <person name="Sharpton T.J."/>
            <person name="Stajich J.E."/>
            <person name="Park D.J."/>
            <person name="Whiston E."/>
            <person name="Hung C.-Y."/>
            <person name="McMahan C."/>
            <person name="White J."/>
            <person name="Sykes S."/>
            <person name="Heiman D."/>
            <person name="Young S."/>
            <person name="Zeng Q."/>
            <person name="Abouelleil A."/>
            <person name="Aftuck L."/>
            <person name="Bessette D."/>
            <person name="Brown A."/>
            <person name="FitzGerald M."/>
            <person name="Lui A."/>
            <person name="Macdonald J.P."/>
            <person name="Priest M."/>
            <person name="Orbach M.J."/>
            <person name="Galgiani J.N."/>
            <person name="Kirkland T.N."/>
            <person name="Cole G.T."/>
            <person name="Birren B.W."/>
            <person name="Henn M.R."/>
            <person name="Taylor J.W."/>
            <person name="Rounsley S.D."/>
        </authorList>
    </citation>
    <scope>NUCLEOTIDE SEQUENCE [LARGE SCALE GENOMIC DNA]</scope>
    <source>
        <strain evidence="2">H538.4</strain>
    </source>
</reference>
<dbReference type="Gene3D" id="3.40.1090.10">
    <property type="entry name" value="Cytosolic phospholipase A2 catalytic domain"/>
    <property type="match status" value="1"/>
</dbReference>
<sequence>MPTLRVTLAIATDNINGKPTLFKTYDTSTVFASCTISQAAQVTSAATNLLKSLNVTRHEIESVNTGFCYSKPCEILVEEGWQYFPEGRQMRVLSVEILTT</sequence>
<dbReference type="AlphaFoldDB" id="A0A0J8RVE4"/>
<name>A0A0J8RVE4_COCIT</name>
<dbReference type="EMBL" id="DS017007">
    <property type="protein sequence ID" value="KMU88762.1"/>
    <property type="molecule type" value="Genomic_DNA"/>
</dbReference>
<accession>A0A0J8RVE4</accession>
<proteinExistence type="predicted"/>